<feature type="transmembrane region" description="Helical" evidence="1">
    <location>
        <begin position="57"/>
        <end position="82"/>
    </location>
</feature>
<dbReference type="EMBL" id="CP049109">
    <property type="protein sequence ID" value="QIG81671.1"/>
    <property type="molecule type" value="Genomic_DNA"/>
</dbReference>
<accession>A0A6G6YA00</accession>
<keyword evidence="3" id="KW-1185">Reference proteome</keyword>
<feature type="transmembrane region" description="Helical" evidence="1">
    <location>
        <begin position="119"/>
        <end position="139"/>
    </location>
</feature>
<dbReference type="Proteomes" id="UP000501568">
    <property type="component" value="Chromosome"/>
</dbReference>
<evidence type="ECO:0000313" key="2">
    <source>
        <dbReference type="EMBL" id="QIG81671.1"/>
    </source>
</evidence>
<proteinExistence type="predicted"/>
<organism evidence="2 3">
    <name type="scientific">Stakelama tenebrarum</name>
    <dbReference type="NCBI Taxonomy" id="2711215"/>
    <lineage>
        <taxon>Bacteria</taxon>
        <taxon>Pseudomonadati</taxon>
        <taxon>Pseudomonadota</taxon>
        <taxon>Alphaproteobacteria</taxon>
        <taxon>Sphingomonadales</taxon>
        <taxon>Sphingomonadaceae</taxon>
        <taxon>Stakelama</taxon>
    </lineage>
</organism>
<name>A0A6G6YA00_9SPHN</name>
<reference evidence="2 3" key="1">
    <citation type="submission" date="2020-02" db="EMBL/GenBank/DDBJ databases">
        <authorList>
            <person name="Zheng R.K."/>
            <person name="Sun C.M."/>
        </authorList>
    </citation>
    <scope>NUCLEOTIDE SEQUENCE [LARGE SCALE GENOMIC DNA]</scope>
    <source>
        <strain evidence="3">zrk23</strain>
    </source>
</reference>
<gene>
    <name evidence="2" type="ORF">G5C33_19045</name>
</gene>
<evidence type="ECO:0000313" key="3">
    <source>
        <dbReference type="Proteomes" id="UP000501568"/>
    </source>
</evidence>
<dbReference type="AlphaFoldDB" id="A0A6G6YA00"/>
<keyword evidence="1" id="KW-1133">Transmembrane helix</keyword>
<evidence type="ECO:0008006" key="4">
    <source>
        <dbReference type="Google" id="ProtNLM"/>
    </source>
</evidence>
<dbReference type="KEGG" id="spzr:G5C33_19045"/>
<dbReference type="RefSeq" id="WP_165328598.1">
    <property type="nucleotide sequence ID" value="NZ_CP049109.1"/>
</dbReference>
<dbReference type="SUPFAM" id="SSF81324">
    <property type="entry name" value="Voltage-gated potassium channels"/>
    <property type="match status" value="1"/>
</dbReference>
<keyword evidence="1" id="KW-0812">Transmembrane</keyword>
<sequence length="144" mass="15679">MTGDGIALGYQLAAGGVAIILMTVVHAVGLIGIFRLLRVHPEHFEDRNINLRSILRISLFGVALFSLHLFEISLFAIFYHAVGTIDGAGDALHLSAATYATLGVPETIKSPDWRLIPPLQALIGFVQITWSTAFIVSSLDRLRQ</sequence>
<keyword evidence="1" id="KW-0472">Membrane</keyword>
<evidence type="ECO:0000256" key="1">
    <source>
        <dbReference type="SAM" id="Phobius"/>
    </source>
</evidence>
<protein>
    <recommendedName>
        <fullName evidence="4">Two pore domain potassium channel family protein</fullName>
    </recommendedName>
</protein>
<feature type="transmembrane region" description="Helical" evidence="1">
    <location>
        <begin position="12"/>
        <end position="37"/>
    </location>
</feature>